<reference evidence="3 4" key="1">
    <citation type="journal article" date="2013" name="Genome Announc.">
        <title>Draft Genome Sequence of the Psychrophilic and Alkaliphilic Rhodonellum psychrophilum Strain GCM71T.</title>
        <authorList>
            <person name="Hauptmann A.L."/>
            <person name="Glaring M.A."/>
            <person name="Hallin P.F."/>
            <person name="Prieme A."/>
            <person name="Stougaard P."/>
        </authorList>
    </citation>
    <scope>NUCLEOTIDE SEQUENCE [LARGE SCALE GENOMIC DNA]</scope>
    <source>
        <strain evidence="3 4">GCM71</strain>
    </source>
</reference>
<dbReference type="Proteomes" id="UP000016843">
    <property type="component" value="Unassembled WGS sequence"/>
</dbReference>
<sequence length="501" mass="54853">MGINGKMHFIIFYFTSNQKTMTYDPIFQKAQEAFFFYKNVPGKEKAAFLRKIADGIESEKTQLIPLASEESNLPEGRITGELGRTCGQIRLFANLVEEGSWVEATIDHGDPTRTPAAKPDLRRFLTPLGPVVVFGASNFPLAFSTAGGDTVSALAAGCPVLYKAHPAHPKTSTLVSSIIQKAVKDSAFPSGLFQQVEGGVETGQALVKHPMAKAVAFTGSHVGGKSLFDLANQREEPIPVFAEMGSVNPIFTFPKKLENDIVGAAKSFVGSLTLGAGQFCTNPGLIFVPKSLEKEFADAVKSELEDITAAPMLHEGIAESYYSALQYLQGRNELAWVKVAAAKDLIKGHPALAKIKSKDWLKDNKFQQEVFGAFALMVVYKSEDELLEIAQKLQGQLTVTIWAEEEELKDQLYLINLLEEKCGRMLYKGVPTGVEVGYAMHHGGPYPSTTDSRSTSVGVYSIKRFARPIALQDMPDILLPDALREGNPLKIWRMVDGEFKK</sequence>
<dbReference type="InterPro" id="IPR016161">
    <property type="entry name" value="Ald_DH/histidinol_DH"/>
</dbReference>
<evidence type="ECO:0000256" key="1">
    <source>
        <dbReference type="ARBA" id="ARBA00023002"/>
    </source>
</evidence>
<evidence type="ECO:0000313" key="4">
    <source>
        <dbReference type="Proteomes" id="UP000016843"/>
    </source>
</evidence>
<proteinExistence type="predicted"/>
<accession>U5C4S1</accession>
<dbReference type="PATRIC" id="fig|1123057.7.peg.2"/>
<feature type="domain" description="Aldehyde dehydrogenase" evidence="2">
    <location>
        <begin position="19"/>
        <end position="406"/>
    </location>
</feature>
<dbReference type="InterPro" id="IPR015590">
    <property type="entry name" value="Aldehyde_DH_dom"/>
</dbReference>
<name>U5C4S1_9BACT</name>
<dbReference type="PANTHER" id="PTHR43353:SF3">
    <property type="entry name" value="ALDEHYDE DEHYDROGENASE-RELATED"/>
    <property type="match status" value="1"/>
</dbReference>
<dbReference type="Gene3D" id="3.40.309.10">
    <property type="entry name" value="Aldehyde Dehydrogenase, Chain A, domain 2"/>
    <property type="match status" value="1"/>
</dbReference>
<dbReference type="AlphaFoldDB" id="U5C4S1"/>
<dbReference type="Pfam" id="PF00171">
    <property type="entry name" value="Aldedh"/>
    <property type="match status" value="1"/>
</dbReference>
<dbReference type="GO" id="GO:0016620">
    <property type="term" value="F:oxidoreductase activity, acting on the aldehyde or oxo group of donors, NAD or NADP as acceptor"/>
    <property type="evidence" value="ECO:0007669"/>
    <property type="project" value="InterPro"/>
</dbReference>
<evidence type="ECO:0000313" key="3">
    <source>
        <dbReference type="EMBL" id="ERM84814.1"/>
    </source>
</evidence>
<dbReference type="PANTHER" id="PTHR43353">
    <property type="entry name" value="SUCCINATE-SEMIALDEHYDE DEHYDROGENASE, MITOCHONDRIAL"/>
    <property type="match status" value="1"/>
</dbReference>
<dbReference type="InterPro" id="IPR050740">
    <property type="entry name" value="Aldehyde_DH_Superfamily"/>
</dbReference>
<dbReference type="Gene3D" id="3.40.605.10">
    <property type="entry name" value="Aldehyde Dehydrogenase, Chain A, domain 1"/>
    <property type="match status" value="2"/>
</dbReference>
<keyword evidence="4" id="KW-1185">Reference proteome</keyword>
<dbReference type="SUPFAM" id="SSF53720">
    <property type="entry name" value="ALDH-like"/>
    <property type="match status" value="1"/>
</dbReference>
<dbReference type="eggNOG" id="COG1012">
    <property type="taxonomic scope" value="Bacteria"/>
</dbReference>
<keyword evidence="1" id="KW-0560">Oxidoreductase</keyword>
<evidence type="ECO:0000259" key="2">
    <source>
        <dbReference type="Pfam" id="PF00171"/>
    </source>
</evidence>
<dbReference type="InterPro" id="IPR016162">
    <property type="entry name" value="Ald_DH_N"/>
</dbReference>
<comment type="caution">
    <text evidence="3">The sequence shown here is derived from an EMBL/GenBank/DDBJ whole genome shotgun (WGS) entry which is preliminary data.</text>
</comment>
<organism evidence="3 4">
    <name type="scientific">Rhodonellum psychrophilum GCM71 = DSM 17998</name>
    <dbReference type="NCBI Taxonomy" id="1123057"/>
    <lineage>
        <taxon>Bacteria</taxon>
        <taxon>Pseudomonadati</taxon>
        <taxon>Bacteroidota</taxon>
        <taxon>Cytophagia</taxon>
        <taxon>Cytophagales</taxon>
        <taxon>Cytophagaceae</taxon>
        <taxon>Rhodonellum</taxon>
    </lineage>
</organism>
<dbReference type="InterPro" id="IPR016163">
    <property type="entry name" value="Ald_DH_C"/>
</dbReference>
<dbReference type="EMBL" id="AWXR01000001">
    <property type="protein sequence ID" value="ERM84814.1"/>
    <property type="molecule type" value="Genomic_DNA"/>
</dbReference>
<dbReference type="InterPro" id="IPR044151">
    <property type="entry name" value="ALDH_KGSADH"/>
</dbReference>
<dbReference type="CDD" id="cd07129">
    <property type="entry name" value="ALDH_KGSADH"/>
    <property type="match status" value="1"/>
</dbReference>
<gene>
    <name evidence="3" type="ORF">P872_22400</name>
</gene>
<protein>
    <recommendedName>
        <fullName evidence="2">Aldehyde dehydrogenase domain-containing protein</fullName>
    </recommendedName>
</protein>